<dbReference type="InterPro" id="IPR001461">
    <property type="entry name" value="Aspartic_peptidase_A1"/>
</dbReference>
<organism evidence="4 5">
    <name type="scientific">Trifolium medium</name>
    <dbReference type="NCBI Taxonomy" id="97028"/>
    <lineage>
        <taxon>Eukaryota</taxon>
        <taxon>Viridiplantae</taxon>
        <taxon>Streptophyta</taxon>
        <taxon>Embryophyta</taxon>
        <taxon>Tracheophyta</taxon>
        <taxon>Spermatophyta</taxon>
        <taxon>Magnoliopsida</taxon>
        <taxon>eudicotyledons</taxon>
        <taxon>Gunneridae</taxon>
        <taxon>Pentapetalae</taxon>
        <taxon>rosids</taxon>
        <taxon>fabids</taxon>
        <taxon>Fabales</taxon>
        <taxon>Fabaceae</taxon>
        <taxon>Papilionoideae</taxon>
        <taxon>50 kb inversion clade</taxon>
        <taxon>NPAAA clade</taxon>
        <taxon>Hologalegina</taxon>
        <taxon>IRL clade</taxon>
        <taxon>Trifolieae</taxon>
        <taxon>Trifolium</taxon>
    </lineage>
</organism>
<sequence length="280" mass="29968">MQSKLMMIGDVVDFYLLLIFLLVAMVFLLQLEYILGEGQTLSCDISTQTEISPIDSPKDRSLWDTLWSHPGAKYPNYDGFIWLYYTKLGLGTPAKDFYVQVDTGSDILWVNCVGCTACPKKSGLGMDLTLYDPNGSKTSKAVSCDDDYCTSTYDGPISGCKQDMSCPYSITYGDGSTTAGSFVNDSLTFNQVNGNLQTAAENSSVVFGCGAKQSGTLGSSSDEALDGIIGFGQSNSSVLSQLAASGKVKRIFSHCLDSINGGGTFSIGEVVEPKFNTTPL</sequence>
<reference evidence="4 5" key="1">
    <citation type="journal article" date="2018" name="Front. Plant Sci.">
        <title>Red Clover (Trifolium pratense) and Zigzag Clover (T. medium) - A Picture of Genomic Similarities and Differences.</title>
        <authorList>
            <person name="Dluhosova J."/>
            <person name="Istvanek J."/>
            <person name="Nedelnik J."/>
            <person name="Repkova J."/>
        </authorList>
    </citation>
    <scope>NUCLEOTIDE SEQUENCE [LARGE SCALE GENOMIC DNA]</scope>
    <source>
        <strain evidence="5">cv. 10/8</strain>
        <tissue evidence="4">Leaf</tissue>
    </source>
</reference>
<name>A0A392MJ90_9FABA</name>
<keyword evidence="2" id="KW-1133">Transmembrane helix</keyword>
<dbReference type="AlphaFoldDB" id="A0A392MJ90"/>
<feature type="transmembrane region" description="Helical" evidence="2">
    <location>
        <begin position="12"/>
        <end position="35"/>
    </location>
</feature>
<proteinExistence type="inferred from homology"/>
<feature type="non-terminal residue" evidence="4">
    <location>
        <position position="280"/>
    </location>
</feature>
<keyword evidence="5" id="KW-1185">Reference proteome</keyword>
<dbReference type="Pfam" id="PF14543">
    <property type="entry name" value="TAXi_N"/>
    <property type="match status" value="1"/>
</dbReference>
<dbReference type="PROSITE" id="PS51767">
    <property type="entry name" value="PEPTIDASE_A1"/>
    <property type="match status" value="1"/>
</dbReference>
<keyword evidence="2" id="KW-0812">Transmembrane</keyword>
<gene>
    <name evidence="4" type="ORF">A2U01_0007638</name>
</gene>
<dbReference type="InterPro" id="IPR034164">
    <property type="entry name" value="Pepsin-like_dom"/>
</dbReference>
<dbReference type="GO" id="GO:0006508">
    <property type="term" value="P:proteolysis"/>
    <property type="evidence" value="ECO:0007669"/>
    <property type="project" value="InterPro"/>
</dbReference>
<dbReference type="PANTHER" id="PTHR13683">
    <property type="entry name" value="ASPARTYL PROTEASES"/>
    <property type="match status" value="1"/>
</dbReference>
<dbReference type="InterPro" id="IPR033121">
    <property type="entry name" value="PEPTIDASE_A1"/>
</dbReference>
<dbReference type="SUPFAM" id="SSF50630">
    <property type="entry name" value="Acid proteases"/>
    <property type="match status" value="1"/>
</dbReference>
<evidence type="ECO:0000259" key="3">
    <source>
        <dbReference type="PROSITE" id="PS51767"/>
    </source>
</evidence>
<dbReference type="EMBL" id="LXQA010010932">
    <property type="protein sequence ID" value="MCH86778.1"/>
    <property type="molecule type" value="Genomic_DNA"/>
</dbReference>
<protein>
    <submittedName>
        <fullName evidence="4">Aspartic proteinase-like protein 2-like</fullName>
    </submittedName>
</protein>
<comment type="similarity">
    <text evidence="1">Belongs to the peptidase A1 family.</text>
</comment>
<comment type="caution">
    <text evidence="4">The sequence shown here is derived from an EMBL/GenBank/DDBJ whole genome shotgun (WGS) entry which is preliminary data.</text>
</comment>
<dbReference type="CDD" id="cd05471">
    <property type="entry name" value="pepsin_like"/>
    <property type="match status" value="1"/>
</dbReference>
<dbReference type="InterPro" id="IPR021109">
    <property type="entry name" value="Peptidase_aspartic_dom_sf"/>
</dbReference>
<dbReference type="FunFam" id="2.40.70.10:FF:000028">
    <property type="entry name" value="Eukaryotic aspartyl protease family protein"/>
    <property type="match status" value="1"/>
</dbReference>
<evidence type="ECO:0000256" key="2">
    <source>
        <dbReference type="SAM" id="Phobius"/>
    </source>
</evidence>
<evidence type="ECO:0000313" key="4">
    <source>
        <dbReference type="EMBL" id="MCH86778.1"/>
    </source>
</evidence>
<feature type="domain" description="Peptidase A1" evidence="3">
    <location>
        <begin position="84"/>
        <end position="280"/>
    </location>
</feature>
<dbReference type="PANTHER" id="PTHR13683:SF680">
    <property type="entry name" value="PROTEASE FAMILY PROTEIN, PUTATIVE-RELATED"/>
    <property type="match status" value="1"/>
</dbReference>
<accession>A0A392MJ90</accession>
<dbReference type="Gene3D" id="2.40.70.10">
    <property type="entry name" value="Acid Proteases"/>
    <property type="match status" value="1"/>
</dbReference>
<keyword evidence="2" id="KW-0472">Membrane</keyword>
<dbReference type="GO" id="GO:0004190">
    <property type="term" value="F:aspartic-type endopeptidase activity"/>
    <property type="evidence" value="ECO:0007669"/>
    <property type="project" value="InterPro"/>
</dbReference>
<evidence type="ECO:0000256" key="1">
    <source>
        <dbReference type="ARBA" id="ARBA00007447"/>
    </source>
</evidence>
<evidence type="ECO:0000313" key="5">
    <source>
        <dbReference type="Proteomes" id="UP000265520"/>
    </source>
</evidence>
<dbReference type="Proteomes" id="UP000265520">
    <property type="component" value="Unassembled WGS sequence"/>
</dbReference>
<dbReference type="InterPro" id="IPR032861">
    <property type="entry name" value="TAXi_N"/>
</dbReference>